<feature type="compositionally biased region" description="Acidic residues" evidence="1">
    <location>
        <begin position="108"/>
        <end position="118"/>
    </location>
</feature>
<dbReference type="Proteomes" id="UP000054721">
    <property type="component" value="Unassembled WGS sequence"/>
</dbReference>
<dbReference type="SMART" id="SM00220">
    <property type="entry name" value="S_TKc"/>
    <property type="match status" value="1"/>
</dbReference>
<gene>
    <name evidence="4" type="primary">TTBK1</name>
    <name evidence="4" type="ORF">T02_6837</name>
</gene>
<keyword evidence="4" id="KW-0808">Transferase</keyword>
<feature type="region of interest" description="Disordered" evidence="1">
    <location>
        <begin position="34"/>
        <end position="194"/>
    </location>
</feature>
<organism evidence="4 5">
    <name type="scientific">Trichinella nativa</name>
    <dbReference type="NCBI Taxonomy" id="6335"/>
    <lineage>
        <taxon>Eukaryota</taxon>
        <taxon>Metazoa</taxon>
        <taxon>Ecdysozoa</taxon>
        <taxon>Nematoda</taxon>
        <taxon>Enoplea</taxon>
        <taxon>Dorylaimia</taxon>
        <taxon>Trichinellida</taxon>
        <taxon>Trichinellidae</taxon>
        <taxon>Trichinella</taxon>
    </lineage>
</organism>
<feature type="compositionally biased region" description="Basic and acidic residues" evidence="1">
    <location>
        <begin position="140"/>
        <end position="164"/>
    </location>
</feature>
<feature type="signal peptide" evidence="2">
    <location>
        <begin position="1"/>
        <end position="19"/>
    </location>
</feature>
<keyword evidence="5" id="KW-1185">Reference proteome</keyword>
<evidence type="ECO:0000313" key="5">
    <source>
        <dbReference type="Proteomes" id="UP000054721"/>
    </source>
</evidence>
<dbReference type="GO" id="GO:0005524">
    <property type="term" value="F:ATP binding"/>
    <property type="evidence" value="ECO:0007669"/>
    <property type="project" value="InterPro"/>
</dbReference>
<reference evidence="4 5" key="1">
    <citation type="submission" date="2015-05" db="EMBL/GenBank/DDBJ databases">
        <title>Evolution of Trichinella species and genotypes.</title>
        <authorList>
            <person name="Korhonen P.K."/>
            <person name="Edoardo P."/>
            <person name="Giuseppe L.R."/>
            <person name="Gasser R.B."/>
        </authorList>
    </citation>
    <scope>NUCLEOTIDE SEQUENCE [LARGE SCALE GENOMIC DNA]</scope>
    <source>
        <strain evidence="4">ISS10</strain>
    </source>
</reference>
<keyword evidence="2" id="KW-0732">Signal</keyword>
<dbReference type="InterPro" id="IPR011009">
    <property type="entry name" value="Kinase-like_dom_sf"/>
</dbReference>
<dbReference type="EMBL" id="JYDW01000220">
    <property type="protein sequence ID" value="KRZ51621.1"/>
    <property type="molecule type" value="Genomic_DNA"/>
</dbReference>
<evidence type="ECO:0000313" key="4">
    <source>
        <dbReference type="EMBL" id="KRZ51621.1"/>
    </source>
</evidence>
<dbReference type="PROSITE" id="PS50011">
    <property type="entry name" value="PROTEIN_KINASE_DOM"/>
    <property type="match status" value="1"/>
</dbReference>
<evidence type="ECO:0000259" key="3">
    <source>
        <dbReference type="PROSITE" id="PS50011"/>
    </source>
</evidence>
<proteinExistence type="predicted"/>
<feature type="compositionally biased region" description="Basic and acidic residues" evidence="1">
    <location>
        <begin position="173"/>
        <end position="188"/>
    </location>
</feature>
<dbReference type="Gene3D" id="1.10.510.10">
    <property type="entry name" value="Transferase(Phosphotransferase) domain 1"/>
    <property type="match status" value="1"/>
</dbReference>
<feature type="domain" description="Protein kinase" evidence="3">
    <location>
        <begin position="309"/>
        <end position="585"/>
    </location>
</feature>
<evidence type="ECO:0000256" key="2">
    <source>
        <dbReference type="SAM" id="SignalP"/>
    </source>
</evidence>
<sequence length="634" mass="71864">MNLFLLSIYAIFSLSFVHAEEFFENAEDKIEVNISENQSKDFPEIDDQSEKSLEIQDMENADFQEQESVERPDGVAETVKADEDDQQLTTDERQIVAEAPSEKPLSSESEESSDESEELIYSPESHSNKESTEQSTTEEDLIKAVEENEEKHAIEKGSDEKEESKIEEEEVEEKASEENAKNGEHENNDNNDVQKQSELDETFYDALTDTDDVLDLEFHDALCGSSVDPPTDSQEKFPCPTPRPVVGKSGSELYNFLKSKASSIFSAAANFYKIAADYLCIDTGQSSRIMGGEKAANLFSKGDLVEDRWQIIDVLGNGNFGVVYEVYDTKNKINEAMKVEAADRMFHTLKVEAAVLQKANEENCRHTCKVYGIGRKPSYSFIAMTLVGSNLLILMKRIRCRLNEKPTFSIRTSVHVGIEALEAIEDLHRIGFLHRDIKPQNFACGLEPDHRKLYMLDFGMCRNYVRKDGSIRKPRNKVGFRGTFLYASPNALLGMEQSRRDDIWSWYFMLLEITTGTFPWGDFTVTPTRDKHRYASDFGMKKSECCGTAEQMAEGAPEEFIPIADHILSLEYYDAPNYSFLHSCLINLMDRLKIQPEHVLDWEPESGKLTQVGSAISYSTAVVETEHLNKSKEQ</sequence>
<dbReference type="AlphaFoldDB" id="A0A0V1KX83"/>
<feature type="chain" id="PRO_5006881347" evidence="2">
    <location>
        <begin position="20"/>
        <end position="634"/>
    </location>
</feature>
<dbReference type="PANTHER" id="PTHR11909">
    <property type="entry name" value="CASEIN KINASE-RELATED"/>
    <property type="match status" value="1"/>
</dbReference>
<protein>
    <submittedName>
        <fullName evidence="4">Tau-tubulin kinase 1</fullName>
    </submittedName>
</protein>
<dbReference type="OrthoDB" id="5979581at2759"/>
<dbReference type="Pfam" id="PF00069">
    <property type="entry name" value="Pkinase"/>
    <property type="match status" value="1"/>
</dbReference>
<feature type="compositionally biased region" description="Acidic residues" evidence="1">
    <location>
        <begin position="56"/>
        <end position="67"/>
    </location>
</feature>
<evidence type="ECO:0000256" key="1">
    <source>
        <dbReference type="SAM" id="MobiDB-lite"/>
    </source>
</evidence>
<dbReference type="STRING" id="6335.A0A0V1KX83"/>
<comment type="caution">
    <text evidence="4">The sequence shown here is derived from an EMBL/GenBank/DDBJ whole genome shotgun (WGS) entry which is preliminary data.</text>
</comment>
<dbReference type="SUPFAM" id="SSF56112">
    <property type="entry name" value="Protein kinase-like (PK-like)"/>
    <property type="match status" value="1"/>
</dbReference>
<dbReference type="GO" id="GO:0004672">
    <property type="term" value="F:protein kinase activity"/>
    <property type="evidence" value="ECO:0007669"/>
    <property type="project" value="InterPro"/>
</dbReference>
<accession>A0A0V1KX83</accession>
<dbReference type="InterPro" id="IPR000719">
    <property type="entry name" value="Prot_kinase_dom"/>
</dbReference>
<feature type="compositionally biased region" description="Basic and acidic residues" evidence="1">
    <location>
        <begin position="38"/>
        <end position="54"/>
    </location>
</feature>
<name>A0A0V1KX83_9BILA</name>
<dbReference type="InterPro" id="IPR050235">
    <property type="entry name" value="CK1_Ser-Thr_kinase"/>
</dbReference>
<keyword evidence="4" id="KW-0418">Kinase</keyword>